<evidence type="ECO:0000256" key="5">
    <source>
        <dbReference type="ARBA" id="ARBA00023180"/>
    </source>
</evidence>
<dbReference type="FunFam" id="2.10.25.10:FF:000432">
    <property type="entry name" value="Delta-like 3 (Drosophila), isoform CRA_b"/>
    <property type="match status" value="1"/>
</dbReference>
<feature type="transmembrane region" description="Helical" evidence="7">
    <location>
        <begin position="181"/>
        <end position="202"/>
    </location>
</feature>
<dbReference type="SUPFAM" id="SSF57184">
    <property type="entry name" value="Growth factor receptor domain"/>
    <property type="match status" value="1"/>
</dbReference>
<feature type="disulfide bond" evidence="6">
    <location>
        <begin position="152"/>
        <end position="161"/>
    </location>
</feature>
<dbReference type="EMBL" id="BAAFJT010000034">
    <property type="protein sequence ID" value="GAB0201936.1"/>
    <property type="molecule type" value="Genomic_DNA"/>
</dbReference>
<keyword evidence="5" id="KW-0325">Glycoprotein</keyword>
<comment type="caution">
    <text evidence="6">Lacks conserved residue(s) required for the propagation of feature annotation.</text>
</comment>
<keyword evidence="7" id="KW-0472">Membrane</keyword>
<dbReference type="Pfam" id="PF00008">
    <property type="entry name" value="EGF"/>
    <property type="match status" value="4"/>
</dbReference>
<dbReference type="SMART" id="SM00181">
    <property type="entry name" value="EGF"/>
    <property type="match status" value="4"/>
</dbReference>
<protein>
    <submittedName>
        <fullName evidence="9">Delta-like protein 3</fullName>
    </submittedName>
</protein>
<dbReference type="PROSITE" id="PS01186">
    <property type="entry name" value="EGF_2"/>
    <property type="match status" value="4"/>
</dbReference>
<keyword evidence="4 6" id="KW-1015">Disulfide bond</keyword>
<feature type="domain" description="EGF-like" evidence="8">
    <location>
        <begin position="88"/>
        <end position="124"/>
    </location>
</feature>
<accession>A0ABC9XX08</accession>
<dbReference type="SUPFAM" id="SSF57196">
    <property type="entry name" value="EGF/Laminin"/>
    <property type="match status" value="1"/>
</dbReference>
<reference evidence="9 10" key="1">
    <citation type="submission" date="2024-06" db="EMBL/GenBank/DDBJ databases">
        <title>The draft genome of Grus japonensis, version 3.</title>
        <authorList>
            <person name="Nabeshima K."/>
            <person name="Suzuki S."/>
            <person name="Onuma M."/>
        </authorList>
    </citation>
    <scope>NUCLEOTIDE SEQUENCE [LARGE SCALE GENOMIC DNA]</scope>
    <source>
        <strain evidence="9 10">451A</strain>
    </source>
</reference>
<dbReference type="InterPro" id="IPR001881">
    <property type="entry name" value="EGF-like_Ca-bd_dom"/>
</dbReference>
<evidence type="ECO:0000259" key="8">
    <source>
        <dbReference type="PROSITE" id="PS50026"/>
    </source>
</evidence>
<dbReference type="PANTHER" id="PTHR24049">
    <property type="entry name" value="CRUMBS FAMILY MEMBER"/>
    <property type="match status" value="1"/>
</dbReference>
<dbReference type="InterPro" id="IPR000742">
    <property type="entry name" value="EGF"/>
</dbReference>
<dbReference type="InterPro" id="IPR018097">
    <property type="entry name" value="EGF_Ca-bd_CS"/>
</dbReference>
<evidence type="ECO:0000256" key="6">
    <source>
        <dbReference type="PROSITE-ProRule" id="PRU00076"/>
    </source>
</evidence>
<dbReference type="PROSITE" id="PS00010">
    <property type="entry name" value="ASX_HYDROXYL"/>
    <property type="match status" value="1"/>
</dbReference>
<dbReference type="SMART" id="SM00179">
    <property type="entry name" value="EGF_CA"/>
    <property type="match status" value="4"/>
</dbReference>
<gene>
    <name evidence="9" type="ORF">GRJ2_002659200</name>
</gene>
<comment type="caution">
    <text evidence="9">The sequence shown here is derived from an EMBL/GenBank/DDBJ whole genome shotgun (WGS) entry which is preliminary data.</text>
</comment>
<feature type="disulfide bond" evidence="6">
    <location>
        <begin position="38"/>
        <end position="47"/>
    </location>
</feature>
<dbReference type="InterPro" id="IPR009030">
    <property type="entry name" value="Growth_fac_rcpt_cys_sf"/>
</dbReference>
<feature type="domain" description="EGF-like" evidence="8">
    <location>
        <begin position="126"/>
        <end position="162"/>
    </location>
</feature>
<keyword evidence="7" id="KW-1133">Transmembrane helix</keyword>
<organism evidence="9 10">
    <name type="scientific">Grus japonensis</name>
    <name type="common">Japanese crane</name>
    <name type="synonym">Red-crowned crane</name>
    <dbReference type="NCBI Taxonomy" id="30415"/>
    <lineage>
        <taxon>Eukaryota</taxon>
        <taxon>Metazoa</taxon>
        <taxon>Chordata</taxon>
        <taxon>Craniata</taxon>
        <taxon>Vertebrata</taxon>
        <taxon>Euteleostomi</taxon>
        <taxon>Archelosauria</taxon>
        <taxon>Archosauria</taxon>
        <taxon>Dinosauria</taxon>
        <taxon>Saurischia</taxon>
        <taxon>Theropoda</taxon>
        <taxon>Coelurosauria</taxon>
        <taxon>Aves</taxon>
        <taxon>Neognathae</taxon>
        <taxon>Neoaves</taxon>
        <taxon>Gruiformes</taxon>
        <taxon>Gruidae</taxon>
        <taxon>Grus</taxon>
    </lineage>
</organism>
<keyword evidence="7" id="KW-0812">Transmembrane</keyword>
<sequence length="212" mass="21979">MPELLPEVPPSPCALGPCFNGGACAPAPAPGAGYTCRCPPGFRGSNCERRADRCADHLCLHGGQCRDLGRGAVCKCRPGFSGRRCERNADDCTPNPCANGGTCQDGANSFTCSCTLGYAGADCRRRADACASGPCLHGATCYTHFSGHVCACPPGFMGSRCEEEIGGPPPAPRRLLVSPPLALACALPLVLLAPGVGLVLAVRRRRRLPGER</sequence>
<dbReference type="InterPro" id="IPR051022">
    <property type="entry name" value="Notch_Cell-Fate_Det"/>
</dbReference>
<keyword evidence="2" id="KW-0732">Signal</keyword>
<dbReference type="AlphaFoldDB" id="A0ABC9XX08"/>
<dbReference type="InterPro" id="IPR000152">
    <property type="entry name" value="EGF-type_Asp/Asn_hydroxyl_site"/>
</dbReference>
<dbReference type="PROSITE" id="PS01187">
    <property type="entry name" value="EGF_CA"/>
    <property type="match status" value="1"/>
</dbReference>
<evidence type="ECO:0000256" key="7">
    <source>
        <dbReference type="SAM" id="Phobius"/>
    </source>
</evidence>
<feature type="disulfide bond" evidence="6">
    <location>
        <begin position="76"/>
        <end position="85"/>
    </location>
</feature>
<evidence type="ECO:0000256" key="3">
    <source>
        <dbReference type="ARBA" id="ARBA00022737"/>
    </source>
</evidence>
<feature type="domain" description="EGF-like" evidence="8">
    <location>
        <begin position="50"/>
        <end position="86"/>
    </location>
</feature>
<evidence type="ECO:0000256" key="4">
    <source>
        <dbReference type="ARBA" id="ARBA00023157"/>
    </source>
</evidence>
<dbReference type="PRINTS" id="PR00010">
    <property type="entry name" value="EGFBLOOD"/>
</dbReference>
<keyword evidence="1 6" id="KW-0245">EGF-like domain</keyword>
<name>A0ABC9XX08_GRUJA</name>
<proteinExistence type="predicted"/>
<evidence type="ECO:0000313" key="9">
    <source>
        <dbReference type="EMBL" id="GAB0201936.1"/>
    </source>
</evidence>
<keyword evidence="3" id="KW-0677">Repeat</keyword>
<dbReference type="Proteomes" id="UP001623348">
    <property type="component" value="Unassembled WGS sequence"/>
</dbReference>
<evidence type="ECO:0000256" key="1">
    <source>
        <dbReference type="ARBA" id="ARBA00022536"/>
    </source>
</evidence>
<dbReference type="Gene3D" id="2.10.25.10">
    <property type="entry name" value="Laminin"/>
    <property type="match status" value="4"/>
</dbReference>
<dbReference type="FunFam" id="2.10.25.10:FF:000061">
    <property type="entry name" value="Delta-like protein"/>
    <property type="match status" value="1"/>
</dbReference>
<dbReference type="FunFam" id="2.10.25.10:FF:000012">
    <property type="entry name" value="Delta-like protein"/>
    <property type="match status" value="2"/>
</dbReference>
<dbReference type="PROSITE" id="PS00022">
    <property type="entry name" value="EGF_1"/>
    <property type="match status" value="4"/>
</dbReference>
<dbReference type="CDD" id="cd00054">
    <property type="entry name" value="EGF_CA"/>
    <property type="match status" value="3"/>
</dbReference>
<evidence type="ECO:0000256" key="2">
    <source>
        <dbReference type="ARBA" id="ARBA00022729"/>
    </source>
</evidence>
<dbReference type="PROSITE" id="PS50026">
    <property type="entry name" value="EGF_3"/>
    <property type="match status" value="4"/>
</dbReference>
<feature type="domain" description="EGF-like" evidence="8">
    <location>
        <begin position="9"/>
        <end position="48"/>
    </location>
</feature>
<evidence type="ECO:0000313" key="10">
    <source>
        <dbReference type="Proteomes" id="UP001623348"/>
    </source>
</evidence>
<keyword evidence="10" id="KW-1185">Reference proteome</keyword>
<feature type="disulfide bond" evidence="6">
    <location>
        <begin position="114"/>
        <end position="123"/>
    </location>
</feature>